<evidence type="ECO:0000256" key="1">
    <source>
        <dbReference type="ARBA" id="ARBA00004141"/>
    </source>
</evidence>
<evidence type="ECO:0000256" key="5">
    <source>
        <dbReference type="ARBA" id="ARBA00023004"/>
    </source>
</evidence>
<dbReference type="InterPro" id="IPR022837">
    <property type="entry name" value="MsrQ-like"/>
</dbReference>
<evidence type="ECO:0000256" key="2">
    <source>
        <dbReference type="ARBA" id="ARBA00022448"/>
    </source>
</evidence>
<keyword evidence="5" id="KW-0408">Iron</keyword>
<keyword evidence="10" id="KW-1185">Reference proteome</keyword>
<dbReference type="Proteomes" id="UP000619457">
    <property type="component" value="Unassembled WGS sequence"/>
</dbReference>
<feature type="transmembrane region" description="Helical" evidence="7">
    <location>
        <begin position="149"/>
        <end position="168"/>
    </location>
</feature>
<dbReference type="EMBL" id="BMWX01000001">
    <property type="protein sequence ID" value="GGZ16795.1"/>
    <property type="molecule type" value="Genomic_DNA"/>
</dbReference>
<comment type="caution">
    <text evidence="9">The sequence shown here is derived from an EMBL/GenBank/DDBJ whole genome shotgun (WGS) entry which is preliminary data.</text>
</comment>
<dbReference type="GO" id="GO:0016679">
    <property type="term" value="F:oxidoreductase activity, acting on diphenols and related substances as donors"/>
    <property type="evidence" value="ECO:0007669"/>
    <property type="project" value="TreeGrafter"/>
</dbReference>
<protein>
    <recommendedName>
        <fullName evidence="8">Ferric oxidoreductase domain-containing protein</fullName>
    </recommendedName>
</protein>
<dbReference type="AlphaFoldDB" id="A0A918PPH6"/>
<organism evidence="9 10">
    <name type="scientific">Echinicola pacifica</name>
    <dbReference type="NCBI Taxonomy" id="346377"/>
    <lineage>
        <taxon>Bacteria</taxon>
        <taxon>Pseudomonadati</taxon>
        <taxon>Bacteroidota</taxon>
        <taxon>Cytophagia</taxon>
        <taxon>Cytophagales</taxon>
        <taxon>Cyclobacteriaceae</taxon>
        <taxon>Echinicola</taxon>
    </lineage>
</organism>
<dbReference type="InterPro" id="IPR013130">
    <property type="entry name" value="Fe3_Rdtase_TM_dom"/>
</dbReference>
<feature type="transmembrane region" description="Helical" evidence="7">
    <location>
        <begin position="61"/>
        <end position="79"/>
    </location>
</feature>
<evidence type="ECO:0000256" key="4">
    <source>
        <dbReference type="ARBA" id="ARBA00022989"/>
    </source>
</evidence>
<keyword evidence="4 7" id="KW-1133">Transmembrane helix</keyword>
<dbReference type="GO" id="GO:0020037">
    <property type="term" value="F:heme binding"/>
    <property type="evidence" value="ECO:0007669"/>
    <property type="project" value="TreeGrafter"/>
</dbReference>
<gene>
    <name evidence="9" type="ORF">GCM10007049_06470</name>
</gene>
<feature type="transmembrane region" description="Helical" evidence="7">
    <location>
        <begin position="174"/>
        <end position="192"/>
    </location>
</feature>
<feature type="transmembrane region" description="Helical" evidence="7">
    <location>
        <begin position="120"/>
        <end position="137"/>
    </location>
</feature>
<evidence type="ECO:0000256" key="6">
    <source>
        <dbReference type="ARBA" id="ARBA00023136"/>
    </source>
</evidence>
<dbReference type="RefSeq" id="WP_018474083.1">
    <property type="nucleotide sequence ID" value="NZ_BMWX01000001.1"/>
</dbReference>
<keyword evidence="6 7" id="KW-0472">Membrane</keyword>
<dbReference type="GO" id="GO:0005886">
    <property type="term" value="C:plasma membrane"/>
    <property type="evidence" value="ECO:0007669"/>
    <property type="project" value="TreeGrafter"/>
</dbReference>
<sequence>MHFIRRNYGWIIVTILAILPLFIIIKMISELPGELMQVPLDEAGEESRSSVAMLYHISGEFAIRWMTAVLTCTPFFILFGSNNLFVRQAMGIATAVWSILHLIIFIWAEGFLETFTQVNYIAGFVAVVILVPLLLTSNRKSMKRLKSKWKKLQSLAYIAAALSLFHIILIEKTWLIYGIIIGLGFIIRIPAIKDKIIGFRTRNKHQKVS</sequence>
<evidence type="ECO:0000259" key="8">
    <source>
        <dbReference type="Pfam" id="PF01794"/>
    </source>
</evidence>
<evidence type="ECO:0000313" key="10">
    <source>
        <dbReference type="Proteomes" id="UP000619457"/>
    </source>
</evidence>
<comment type="subcellular location">
    <subcellularLocation>
        <location evidence="1">Membrane</location>
        <topology evidence="1">Multi-pass membrane protein</topology>
    </subcellularLocation>
</comment>
<feature type="domain" description="Ferric oxidoreductase" evidence="8">
    <location>
        <begin position="78"/>
        <end position="163"/>
    </location>
</feature>
<keyword evidence="2" id="KW-0813">Transport</keyword>
<feature type="transmembrane region" description="Helical" evidence="7">
    <location>
        <begin position="7"/>
        <end position="28"/>
    </location>
</feature>
<keyword evidence="3 7" id="KW-0812">Transmembrane</keyword>
<reference evidence="9" key="2">
    <citation type="submission" date="2020-09" db="EMBL/GenBank/DDBJ databases">
        <authorList>
            <person name="Sun Q."/>
            <person name="Kim S."/>
        </authorList>
    </citation>
    <scope>NUCLEOTIDE SEQUENCE</scope>
    <source>
        <strain evidence="9">KCTC 12368</strain>
    </source>
</reference>
<dbReference type="GO" id="GO:0010181">
    <property type="term" value="F:FMN binding"/>
    <property type="evidence" value="ECO:0007669"/>
    <property type="project" value="TreeGrafter"/>
</dbReference>
<reference evidence="9" key="1">
    <citation type="journal article" date="2014" name="Int. J. Syst. Evol. Microbiol.">
        <title>Complete genome sequence of Corynebacterium casei LMG S-19264T (=DSM 44701T), isolated from a smear-ripened cheese.</title>
        <authorList>
            <consortium name="US DOE Joint Genome Institute (JGI-PGF)"/>
            <person name="Walter F."/>
            <person name="Albersmeier A."/>
            <person name="Kalinowski J."/>
            <person name="Ruckert C."/>
        </authorList>
    </citation>
    <scope>NUCLEOTIDE SEQUENCE</scope>
    <source>
        <strain evidence="9">KCTC 12368</strain>
    </source>
</reference>
<evidence type="ECO:0000256" key="7">
    <source>
        <dbReference type="SAM" id="Phobius"/>
    </source>
</evidence>
<dbReference type="PANTHER" id="PTHR36964">
    <property type="entry name" value="PROTEIN-METHIONINE-SULFOXIDE REDUCTASE HEME-BINDING SUBUNIT MSRQ"/>
    <property type="match status" value="1"/>
</dbReference>
<evidence type="ECO:0000256" key="3">
    <source>
        <dbReference type="ARBA" id="ARBA00022692"/>
    </source>
</evidence>
<name>A0A918PPH6_9BACT</name>
<accession>A0A918PPH6</accession>
<dbReference type="Pfam" id="PF01794">
    <property type="entry name" value="Ferric_reduct"/>
    <property type="match status" value="1"/>
</dbReference>
<feature type="transmembrane region" description="Helical" evidence="7">
    <location>
        <begin position="91"/>
        <end position="108"/>
    </location>
</feature>
<dbReference type="PANTHER" id="PTHR36964:SF1">
    <property type="entry name" value="PROTEIN-METHIONINE-SULFOXIDE REDUCTASE HEME-BINDING SUBUNIT MSRQ"/>
    <property type="match status" value="1"/>
</dbReference>
<proteinExistence type="predicted"/>
<evidence type="ECO:0000313" key="9">
    <source>
        <dbReference type="EMBL" id="GGZ16795.1"/>
    </source>
</evidence>